<dbReference type="InterPro" id="IPR012551">
    <property type="entry name" value="DUF1707_SHOCT-like"/>
</dbReference>
<name>A0ABW2KB49_9ACTN</name>
<dbReference type="Pfam" id="PF08044">
    <property type="entry name" value="DUF1707"/>
    <property type="match status" value="1"/>
</dbReference>
<sequence length="211" mass="22430">MEPDHVRASDADRDRVTDRLREALAEGRLTPQEHEERLDAVYRAKTLGDLVPITSDLPAPGPQGTDTANRTAGMTVASDEARRLAAGSQGRENIVAVFGGADRGGRWLVEPRTNVSVLFGGVALDFREAVLTQREIIVQCAVLFGGLEMTVPHGVRVINGTTAIFGGTSTRGTDAVTDPNAPTIRLTGACLFGGIEVKAKAAKKKKRSDQG</sequence>
<dbReference type="PANTHER" id="PTHR40763:SF4">
    <property type="entry name" value="DUF1707 DOMAIN-CONTAINING PROTEIN"/>
    <property type="match status" value="1"/>
</dbReference>
<accession>A0ABW2KB49</accession>
<evidence type="ECO:0000259" key="2">
    <source>
        <dbReference type="Pfam" id="PF09922"/>
    </source>
</evidence>
<evidence type="ECO:0000313" key="4">
    <source>
        <dbReference type="Proteomes" id="UP001596540"/>
    </source>
</evidence>
<gene>
    <name evidence="3" type="ORF">ACFQRF_00595</name>
</gene>
<evidence type="ECO:0000313" key="3">
    <source>
        <dbReference type="EMBL" id="MFC7326222.1"/>
    </source>
</evidence>
<dbReference type="PANTHER" id="PTHR40763">
    <property type="entry name" value="MEMBRANE PROTEIN-RELATED"/>
    <property type="match status" value="1"/>
</dbReference>
<evidence type="ECO:0000259" key="1">
    <source>
        <dbReference type="Pfam" id="PF08044"/>
    </source>
</evidence>
<protein>
    <submittedName>
        <fullName evidence="3">DUF1707 domain-containing protein</fullName>
    </submittedName>
</protein>
<reference evidence="4" key="1">
    <citation type="journal article" date="2019" name="Int. J. Syst. Evol. Microbiol.">
        <title>The Global Catalogue of Microorganisms (GCM) 10K type strain sequencing project: providing services to taxonomists for standard genome sequencing and annotation.</title>
        <authorList>
            <consortium name="The Broad Institute Genomics Platform"/>
            <consortium name="The Broad Institute Genome Sequencing Center for Infectious Disease"/>
            <person name="Wu L."/>
            <person name="Ma J."/>
        </authorList>
    </citation>
    <scope>NUCLEOTIDE SEQUENCE [LARGE SCALE GENOMIC DNA]</scope>
    <source>
        <strain evidence="4">CGMCC 4.7382</strain>
    </source>
</reference>
<dbReference type="RefSeq" id="WP_379868976.1">
    <property type="nucleotide sequence ID" value="NZ_JBHTBH010000001.1"/>
</dbReference>
<feature type="domain" description="Cell wall-active antibiotics response LiaF-like C-terminal" evidence="2">
    <location>
        <begin position="109"/>
        <end position="169"/>
    </location>
</feature>
<organism evidence="3 4">
    <name type="scientific">Marinactinospora rubrisoli</name>
    <dbReference type="NCBI Taxonomy" id="2715399"/>
    <lineage>
        <taxon>Bacteria</taxon>
        <taxon>Bacillati</taxon>
        <taxon>Actinomycetota</taxon>
        <taxon>Actinomycetes</taxon>
        <taxon>Streptosporangiales</taxon>
        <taxon>Nocardiopsidaceae</taxon>
        <taxon>Marinactinospora</taxon>
    </lineage>
</organism>
<dbReference type="EMBL" id="JBHTBH010000001">
    <property type="protein sequence ID" value="MFC7326222.1"/>
    <property type="molecule type" value="Genomic_DNA"/>
</dbReference>
<comment type="caution">
    <text evidence="3">The sequence shown here is derived from an EMBL/GenBank/DDBJ whole genome shotgun (WGS) entry which is preliminary data.</text>
</comment>
<dbReference type="InterPro" id="IPR024425">
    <property type="entry name" value="LiaF-like_C"/>
</dbReference>
<dbReference type="Pfam" id="PF09922">
    <property type="entry name" value="LiaF-like_C"/>
    <property type="match status" value="1"/>
</dbReference>
<feature type="domain" description="DUF1707" evidence="1">
    <location>
        <begin position="6"/>
        <end position="58"/>
    </location>
</feature>
<proteinExistence type="predicted"/>
<dbReference type="Proteomes" id="UP001596540">
    <property type="component" value="Unassembled WGS sequence"/>
</dbReference>
<keyword evidence="4" id="KW-1185">Reference proteome</keyword>